<feature type="transmembrane region" description="Helical" evidence="1">
    <location>
        <begin position="6"/>
        <end position="23"/>
    </location>
</feature>
<accession>E6PCU3</accession>
<keyword evidence="1" id="KW-0812">Transmembrane</keyword>
<dbReference type="AlphaFoldDB" id="E6PCU3"/>
<dbReference type="InterPro" id="IPR011726">
    <property type="entry name" value="KdpF"/>
</dbReference>
<evidence type="ECO:0000313" key="3">
    <source>
        <dbReference type="EMBL" id="CBI02743.1"/>
    </source>
</evidence>
<dbReference type="EMBL" id="CABL01000001">
    <property type="protein sequence ID" value="CBH74277.1"/>
    <property type="molecule type" value="Genomic_DNA"/>
</dbReference>
<sequence length="28" mass="3168">MIDAIVGLVLTIAILAYLTYAMLRPERF</sequence>
<dbReference type="GO" id="GO:0008556">
    <property type="term" value="F:P-type potassium transmembrane transporter activity"/>
    <property type="evidence" value="ECO:0007669"/>
    <property type="project" value="InterPro"/>
</dbReference>
<proteinExistence type="predicted"/>
<dbReference type="GO" id="GO:0005886">
    <property type="term" value="C:plasma membrane"/>
    <property type="evidence" value="ECO:0007669"/>
    <property type="project" value="InterPro"/>
</dbReference>
<name>E6PCU3_9ZZZZ</name>
<protein>
    <submittedName>
        <fullName evidence="2">Potassium ion accessory transporter subunit</fullName>
    </submittedName>
</protein>
<keyword evidence="1" id="KW-1133">Transmembrane helix</keyword>
<evidence type="ECO:0000256" key="1">
    <source>
        <dbReference type="SAM" id="Phobius"/>
    </source>
</evidence>
<evidence type="ECO:0000313" key="2">
    <source>
        <dbReference type="EMBL" id="CBH74277.1"/>
    </source>
</evidence>
<comment type="caution">
    <text evidence="2">The sequence shown here is derived from an EMBL/GenBank/DDBJ whole genome shotgun (WGS) entry which is preliminary data.</text>
</comment>
<gene>
    <name evidence="2" type="primary">kdpF</name>
    <name evidence="2" type="ORF">CARN1_2164</name>
    <name evidence="3" type="ORF">CARN4_2587</name>
</gene>
<reference evidence="2" key="1">
    <citation type="submission" date="2009-10" db="EMBL/GenBank/DDBJ databases">
        <title>Diversity of trophic interactions inside an arsenic-rich microbial ecosystem.</title>
        <authorList>
            <person name="Bertin P.N."/>
            <person name="Heinrich-Salmeron A."/>
            <person name="Pelletier E."/>
            <person name="Goulhen-Chollet F."/>
            <person name="Arsene-Ploetze F."/>
            <person name="Gallien S."/>
            <person name="Calteau A."/>
            <person name="Vallenet D."/>
            <person name="Casiot C."/>
            <person name="Chane-Woon-Ming B."/>
            <person name="Giloteaux L."/>
            <person name="Barakat M."/>
            <person name="Bonnefoy V."/>
            <person name="Bruneel O."/>
            <person name="Chandler M."/>
            <person name="Cleiss J."/>
            <person name="Duran R."/>
            <person name="Elbaz-Poulichet F."/>
            <person name="Fonknechten N."/>
            <person name="Lauga B."/>
            <person name="Mornico D."/>
            <person name="Ortet P."/>
            <person name="Schaeffer C."/>
            <person name="Siguier P."/>
            <person name="Alexander Thil Smith A."/>
            <person name="Van Dorsselaer A."/>
            <person name="Weissenbach J."/>
            <person name="Medigue C."/>
            <person name="Le Paslier D."/>
        </authorList>
    </citation>
    <scope>NUCLEOTIDE SEQUENCE</scope>
</reference>
<organism evidence="2">
    <name type="scientific">mine drainage metagenome</name>
    <dbReference type="NCBI Taxonomy" id="410659"/>
    <lineage>
        <taxon>unclassified sequences</taxon>
        <taxon>metagenomes</taxon>
        <taxon>ecological metagenomes</taxon>
    </lineage>
</organism>
<dbReference type="EMBL" id="CABO01000041">
    <property type="protein sequence ID" value="CBI02743.1"/>
    <property type="molecule type" value="Genomic_DNA"/>
</dbReference>
<dbReference type="Pfam" id="PF09604">
    <property type="entry name" value="Potass_KdpF"/>
    <property type="match status" value="1"/>
</dbReference>
<dbReference type="NCBIfam" id="TIGR02115">
    <property type="entry name" value="potass_kdpF"/>
    <property type="match status" value="1"/>
</dbReference>
<keyword evidence="1" id="KW-0472">Membrane</keyword>